<organism evidence="10 11">
    <name type="scientific">Paenibacillus chitinolyticus</name>
    <dbReference type="NCBI Taxonomy" id="79263"/>
    <lineage>
        <taxon>Bacteria</taxon>
        <taxon>Bacillati</taxon>
        <taxon>Bacillota</taxon>
        <taxon>Bacilli</taxon>
        <taxon>Bacillales</taxon>
        <taxon>Paenibacillaceae</taxon>
        <taxon>Paenibacillus</taxon>
    </lineage>
</organism>
<comment type="subcellular location">
    <subcellularLocation>
        <location evidence="1">Cell membrane</location>
        <topology evidence="1">Multi-pass membrane protein</topology>
    </subcellularLocation>
</comment>
<dbReference type="GeneID" id="95377775"/>
<feature type="transmembrane region" description="Helical" evidence="7">
    <location>
        <begin position="59"/>
        <end position="78"/>
    </location>
</feature>
<evidence type="ECO:0000256" key="5">
    <source>
        <dbReference type="ARBA" id="ARBA00022989"/>
    </source>
</evidence>
<dbReference type="Pfam" id="PF04239">
    <property type="entry name" value="DUF421"/>
    <property type="match status" value="1"/>
</dbReference>
<dbReference type="InterPro" id="IPR007353">
    <property type="entry name" value="DUF421"/>
</dbReference>
<dbReference type="EMBL" id="CP026520">
    <property type="protein sequence ID" value="QAV20491.1"/>
    <property type="molecule type" value="Genomic_DNA"/>
</dbReference>
<dbReference type="Proteomes" id="UP000288943">
    <property type="component" value="Chromosome"/>
</dbReference>
<reference evidence="10 11" key="1">
    <citation type="submission" date="2018-01" db="EMBL/GenBank/DDBJ databases">
        <title>The whole genome sequencing and assembly of Paenibacillus chitinolyticus KCCM 41400 strain.</title>
        <authorList>
            <person name="Kim J.-Y."/>
            <person name="Park M.-K."/>
            <person name="Lee Y.-J."/>
            <person name="Yi H."/>
            <person name="Bahn Y.-S."/>
            <person name="Kim J.F."/>
            <person name="Lee D.-W."/>
        </authorList>
    </citation>
    <scope>NUCLEOTIDE SEQUENCE [LARGE SCALE GENOMIC DNA]</scope>
    <source>
        <strain evidence="10 11">KCCM 41400</strain>
    </source>
</reference>
<evidence type="ECO:0000256" key="2">
    <source>
        <dbReference type="ARBA" id="ARBA00006448"/>
    </source>
</evidence>
<dbReference type="EMBL" id="JAMDMJ010000003">
    <property type="protein sequence ID" value="MCY9594823.1"/>
    <property type="molecule type" value="Genomic_DNA"/>
</dbReference>
<dbReference type="Proteomes" id="UP001527202">
    <property type="component" value="Unassembled WGS sequence"/>
</dbReference>
<evidence type="ECO:0000256" key="7">
    <source>
        <dbReference type="SAM" id="Phobius"/>
    </source>
</evidence>
<evidence type="ECO:0000256" key="1">
    <source>
        <dbReference type="ARBA" id="ARBA00004651"/>
    </source>
</evidence>
<dbReference type="KEGG" id="pchi:PC41400_23565"/>
<feature type="transmembrane region" description="Helical" evidence="7">
    <location>
        <begin position="33"/>
        <end position="53"/>
    </location>
</feature>
<dbReference type="GO" id="GO:0005886">
    <property type="term" value="C:plasma membrane"/>
    <property type="evidence" value="ECO:0007669"/>
    <property type="project" value="UniProtKB-SubCell"/>
</dbReference>
<keyword evidence="12" id="KW-1185">Reference proteome</keyword>
<proteinExistence type="inferred from homology"/>
<keyword evidence="4 7" id="KW-0812">Transmembrane</keyword>
<feature type="transmembrane region" description="Helical" evidence="7">
    <location>
        <begin position="6"/>
        <end position="26"/>
    </location>
</feature>
<evidence type="ECO:0000256" key="4">
    <source>
        <dbReference type="ARBA" id="ARBA00022692"/>
    </source>
</evidence>
<sequence length="291" mass="32139">MEGIGVIVLRSLGSIAMLFAITRILGKKQISQLSFFEYVTGITLGELAGFLSTDIEAHYLHGVVALGIWFVVPFLLELTTLKSKWLRHFFEGKGTVVIRQGRVLEHHLKKERYTADELMEQLRTKSIFQVADVEFAMLEASGELSVLLKKEKQPLTPGDLGLKMGPDKLPHTVIVDGVVDESELAASSLTREWLNKQLAKINATADNVFLAQIGDQNKLYVDLYDDSKGISLEKPQVELISTLRQCTADLDSFANSATDLNARIKYEQTASALRDVLKQLSGGGKSTNGTE</sequence>
<protein>
    <submittedName>
        <fullName evidence="10">DUF421 domain-containing protein</fullName>
    </submittedName>
</protein>
<evidence type="ECO:0000313" key="9">
    <source>
        <dbReference type="EMBL" id="MCY9594823.1"/>
    </source>
</evidence>
<dbReference type="RefSeq" id="WP_042230197.1">
    <property type="nucleotide sequence ID" value="NZ_CP026520.1"/>
</dbReference>
<gene>
    <name evidence="9" type="ORF">M5X16_03420</name>
    <name evidence="10" type="ORF">PC41400_23565</name>
</gene>
<dbReference type="Gene3D" id="3.30.240.20">
    <property type="entry name" value="bsu07140 like domains"/>
    <property type="match status" value="2"/>
</dbReference>
<dbReference type="AlphaFoldDB" id="A0A410X1K1"/>
<reference evidence="9 12" key="2">
    <citation type="submission" date="2022-05" db="EMBL/GenBank/DDBJ databases">
        <title>Genome Sequencing of Bee-Associated Microbes.</title>
        <authorList>
            <person name="Dunlap C."/>
        </authorList>
    </citation>
    <scope>NUCLEOTIDE SEQUENCE [LARGE SCALE GENOMIC DNA]</scope>
    <source>
        <strain evidence="9 12">NRRL B-23120</strain>
    </source>
</reference>
<keyword evidence="3" id="KW-1003">Cell membrane</keyword>
<dbReference type="PANTHER" id="PTHR34582:SF7">
    <property type="entry name" value="UPF0702 TRANSMEMBRANE PROTEIN YDFS"/>
    <property type="match status" value="1"/>
</dbReference>
<keyword evidence="6 7" id="KW-0472">Membrane</keyword>
<accession>A0A410X1K1</accession>
<keyword evidence="5 7" id="KW-1133">Transmembrane helix</keyword>
<dbReference type="PANTHER" id="PTHR34582">
    <property type="entry name" value="UPF0702 TRANSMEMBRANE PROTEIN YCAP"/>
    <property type="match status" value="1"/>
</dbReference>
<evidence type="ECO:0000313" key="11">
    <source>
        <dbReference type="Proteomes" id="UP000288943"/>
    </source>
</evidence>
<dbReference type="OrthoDB" id="9778331at2"/>
<evidence type="ECO:0000313" key="12">
    <source>
        <dbReference type="Proteomes" id="UP001527202"/>
    </source>
</evidence>
<name>A0A410X1K1_9BACL</name>
<evidence type="ECO:0000256" key="3">
    <source>
        <dbReference type="ARBA" id="ARBA00022475"/>
    </source>
</evidence>
<dbReference type="InterPro" id="IPR023090">
    <property type="entry name" value="UPF0702_alpha/beta_dom_sf"/>
</dbReference>
<evidence type="ECO:0000313" key="10">
    <source>
        <dbReference type="EMBL" id="QAV20491.1"/>
    </source>
</evidence>
<feature type="domain" description="YetF C-terminal" evidence="8">
    <location>
        <begin position="82"/>
        <end position="213"/>
    </location>
</feature>
<evidence type="ECO:0000256" key="6">
    <source>
        <dbReference type="ARBA" id="ARBA00023136"/>
    </source>
</evidence>
<evidence type="ECO:0000259" key="8">
    <source>
        <dbReference type="Pfam" id="PF04239"/>
    </source>
</evidence>
<comment type="similarity">
    <text evidence="2">Belongs to the UPF0702 family.</text>
</comment>